<dbReference type="EMBL" id="JAKNCT010000003">
    <property type="protein sequence ID" value="MCG5030439.1"/>
    <property type="molecule type" value="Genomic_DNA"/>
</dbReference>
<dbReference type="InterPro" id="IPR020557">
    <property type="entry name" value="Fumarate_lyase_CS"/>
</dbReference>
<dbReference type="PANTHER" id="PTHR42696">
    <property type="entry name" value="ASPARTATE AMMONIA-LYASE"/>
    <property type="match status" value="1"/>
</dbReference>
<dbReference type="PROSITE" id="PS00163">
    <property type="entry name" value="FUMARATE_LYASES"/>
    <property type="match status" value="1"/>
</dbReference>
<dbReference type="InterPro" id="IPR024083">
    <property type="entry name" value="Fumarase/histidase_N"/>
</dbReference>
<organism evidence="2 3">
    <name type="scientific">Mesosutterella porci</name>
    <dbReference type="NCBI Taxonomy" id="2915351"/>
    <lineage>
        <taxon>Bacteria</taxon>
        <taxon>Pseudomonadati</taxon>
        <taxon>Pseudomonadota</taxon>
        <taxon>Betaproteobacteria</taxon>
        <taxon>Burkholderiales</taxon>
        <taxon>Sutterellaceae</taxon>
        <taxon>Mesosutterella</taxon>
    </lineage>
</organism>
<keyword evidence="3" id="KW-1185">Reference proteome</keyword>
<name>A0ABS9MQ14_9BURK</name>
<dbReference type="InterPro" id="IPR051546">
    <property type="entry name" value="Aspartate_Ammonia-Lyase"/>
</dbReference>
<feature type="domain" description="Fumarate lyase N-terminal" evidence="1">
    <location>
        <begin position="38"/>
        <end position="320"/>
    </location>
</feature>
<dbReference type="SUPFAM" id="SSF48557">
    <property type="entry name" value="L-aspartase-like"/>
    <property type="match status" value="1"/>
</dbReference>
<dbReference type="Gene3D" id="1.10.275.10">
    <property type="entry name" value="Fumarase/aspartase (N-terminal domain)"/>
    <property type="match status" value="1"/>
</dbReference>
<accession>A0ABS9MQ14</accession>
<dbReference type="InterPro" id="IPR022761">
    <property type="entry name" value="Fumarate_lyase_N"/>
</dbReference>
<evidence type="ECO:0000259" key="1">
    <source>
        <dbReference type="Pfam" id="PF00206"/>
    </source>
</evidence>
<gene>
    <name evidence="2" type="ORF">MAF45_03120</name>
</gene>
<dbReference type="RefSeq" id="WP_237978096.1">
    <property type="nucleotide sequence ID" value="NZ_JAKNCT010000003.1"/>
</dbReference>
<sequence>MKSRRSLSLSDVEMGRISMENEAITGMSLKKFPDVVEALALVKVSFAAANAEWGLLEREKAEKIVRACAEIQEKAPPELFCEFWVEDLSVLDHKMNKWLACKTGIAEREAALAQTVPVLSQAVESVVIGRRLRKALEGTEILEQELRRKALEFSDKVRVSRTHMAEDALSTWGQVFGALALSVERARGRLQADLKLFSVSLAGSFVLGSYLAPRDYARSLCAEIASRSSLPMAAPQDAEGIPAGSAALDQLMGSDRLMILMSDVRLTAMAFTRMCHGFFVYGSGPRAGIAEITLPAIAPGSTIMPGKINPSMPMLLLQEAEHILASDQMSVYSYNELDFDGSYQSGGAFIMATESLELIDRGSRLFTEKCLKGFGITEASAIHANQFFAGGAGSEAEELRITKNGLSFDDLKKALNSDWEKTNAD</sequence>
<dbReference type="Proteomes" id="UP001297600">
    <property type="component" value="Unassembled WGS sequence"/>
</dbReference>
<evidence type="ECO:0000313" key="2">
    <source>
        <dbReference type="EMBL" id="MCG5030439.1"/>
    </source>
</evidence>
<dbReference type="Pfam" id="PF00206">
    <property type="entry name" value="Lyase_1"/>
    <property type="match status" value="1"/>
</dbReference>
<dbReference type="InterPro" id="IPR008948">
    <property type="entry name" value="L-Aspartase-like"/>
</dbReference>
<dbReference type="Gene3D" id="1.20.200.10">
    <property type="entry name" value="Fumarase/aspartase (Central domain)"/>
    <property type="match status" value="1"/>
</dbReference>
<evidence type="ECO:0000313" key="3">
    <source>
        <dbReference type="Proteomes" id="UP001297600"/>
    </source>
</evidence>
<comment type="caution">
    <text evidence="2">The sequence shown here is derived from an EMBL/GenBank/DDBJ whole genome shotgun (WGS) entry which is preliminary data.</text>
</comment>
<dbReference type="PANTHER" id="PTHR42696:SF2">
    <property type="entry name" value="ASPARTATE AMMONIA-LYASE"/>
    <property type="match status" value="1"/>
</dbReference>
<protein>
    <recommendedName>
        <fullName evidence="1">Fumarate lyase N-terminal domain-containing protein</fullName>
    </recommendedName>
</protein>
<reference evidence="2 3" key="1">
    <citation type="submission" date="2022-02" db="EMBL/GenBank/DDBJ databases">
        <title>Mesosutterella porci, a novel member of the family Sutterellaceae from pig feces.</title>
        <authorList>
            <person name="Wylensek D."/>
            <person name="Clavel T."/>
        </authorList>
    </citation>
    <scope>NUCLEOTIDE SEQUENCE [LARGE SCALE GENOMIC DNA]</scope>
    <source>
        <strain evidence="3">oilRF-744-wt-GAM-9</strain>
    </source>
</reference>
<proteinExistence type="predicted"/>